<reference evidence="3 4" key="1">
    <citation type="journal article" date="2021" name="Environ. Microbiol.">
        <title>Gene family expansions and transcriptome signatures uncover fungal adaptations to wood decay.</title>
        <authorList>
            <person name="Hage H."/>
            <person name="Miyauchi S."/>
            <person name="Viragh M."/>
            <person name="Drula E."/>
            <person name="Min B."/>
            <person name="Chaduli D."/>
            <person name="Navarro D."/>
            <person name="Favel A."/>
            <person name="Norest M."/>
            <person name="Lesage-Meessen L."/>
            <person name="Balint B."/>
            <person name="Merenyi Z."/>
            <person name="de Eugenio L."/>
            <person name="Morin E."/>
            <person name="Martinez A.T."/>
            <person name="Baldrian P."/>
            <person name="Stursova M."/>
            <person name="Martinez M.J."/>
            <person name="Novotny C."/>
            <person name="Magnuson J.K."/>
            <person name="Spatafora J.W."/>
            <person name="Maurice S."/>
            <person name="Pangilinan J."/>
            <person name="Andreopoulos W."/>
            <person name="LaButti K."/>
            <person name="Hundley H."/>
            <person name="Na H."/>
            <person name="Kuo A."/>
            <person name="Barry K."/>
            <person name="Lipzen A."/>
            <person name="Henrissat B."/>
            <person name="Riley R."/>
            <person name="Ahrendt S."/>
            <person name="Nagy L.G."/>
            <person name="Grigoriev I.V."/>
            <person name="Martin F."/>
            <person name="Rosso M.N."/>
        </authorList>
    </citation>
    <scope>NUCLEOTIDE SEQUENCE [LARGE SCALE GENOMIC DNA]</scope>
    <source>
        <strain evidence="3 4">CIRM-BRFM 1785</strain>
    </source>
</reference>
<dbReference type="PANTHER" id="PTHR36223">
    <property type="entry name" value="BETA-LACTAMASE-TYPE TRANSPEPTIDASE FOLD DOMAIN CONTAINING PROTEIN"/>
    <property type="match status" value="1"/>
</dbReference>
<evidence type="ECO:0000313" key="4">
    <source>
        <dbReference type="Proteomes" id="UP000814176"/>
    </source>
</evidence>
<evidence type="ECO:0000313" key="3">
    <source>
        <dbReference type="EMBL" id="KAH9833238.1"/>
    </source>
</evidence>
<feature type="region of interest" description="Disordered" evidence="1">
    <location>
        <begin position="330"/>
        <end position="367"/>
    </location>
</feature>
<keyword evidence="4" id="KW-1185">Reference proteome</keyword>
<dbReference type="EMBL" id="JADCUA010000019">
    <property type="protein sequence ID" value="KAH9833238.1"/>
    <property type="molecule type" value="Genomic_DNA"/>
</dbReference>
<feature type="region of interest" description="Disordered" evidence="1">
    <location>
        <begin position="243"/>
        <end position="262"/>
    </location>
</feature>
<sequence>MRHRDIEIRITCDGQALDDHNLQIEGNVAECYVASQSDKVFEIICSNHSSAQSMVLNVYVDNYEFSKTSIMKPKRLSRSITCKVGRNGIRPMMFSNISVTDDEDAAEEVPWVDDLGLIEIFVGRAKVLHEVPWSPPVGEPHNLGPVHESLKKGGMHCVSFGPTVASPYRRGRAVEMDDIDTWSAPYIIFKFKYRPLAILQAGILQPIVVDPPRDDSPDKLPRSERPCKRPRLDGVSSTIIDLTDDTEDIKSSVPKDEDDDDMEDAAALEAQIQTLRKRLDRKRLRKARRGQSGAVKKEESPTQAYGVPFAAIFAPSQNFAHAPIPEFRTPPSQNFARPHPRISAPATHPTIPVPSIPQFRVGTHPHN</sequence>
<comment type="caution">
    <text evidence="3">The sequence shown here is derived from an EMBL/GenBank/DDBJ whole genome shotgun (WGS) entry which is preliminary data.</text>
</comment>
<dbReference type="PANTHER" id="PTHR36223:SF1">
    <property type="entry name" value="TRANSCRIPTION ELONGATION FACTOR EAF N-TERMINAL DOMAIN-CONTAINING PROTEIN"/>
    <property type="match status" value="1"/>
</dbReference>
<evidence type="ECO:0000256" key="1">
    <source>
        <dbReference type="SAM" id="MobiDB-lite"/>
    </source>
</evidence>
<protein>
    <recommendedName>
        <fullName evidence="2">DUF7918 domain-containing protein</fullName>
    </recommendedName>
</protein>
<name>A0ABQ8K7V5_9APHY</name>
<dbReference type="GeneID" id="72009790"/>
<dbReference type="Proteomes" id="UP000814176">
    <property type="component" value="Unassembled WGS sequence"/>
</dbReference>
<dbReference type="RefSeq" id="XP_047776004.1">
    <property type="nucleotide sequence ID" value="XM_047929058.1"/>
</dbReference>
<proteinExistence type="predicted"/>
<feature type="compositionally biased region" description="Basic and acidic residues" evidence="1">
    <location>
        <begin position="211"/>
        <end position="232"/>
    </location>
</feature>
<dbReference type="Pfam" id="PF25534">
    <property type="entry name" value="DUF7918"/>
    <property type="match status" value="1"/>
</dbReference>
<organism evidence="3 4">
    <name type="scientific">Rhodofomes roseus</name>
    <dbReference type="NCBI Taxonomy" id="34475"/>
    <lineage>
        <taxon>Eukaryota</taxon>
        <taxon>Fungi</taxon>
        <taxon>Dikarya</taxon>
        <taxon>Basidiomycota</taxon>
        <taxon>Agaricomycotina</taxon>
        <taxon>Agaricomycetes</taxon>
        <taxon>Polyporales</taxon>
        <taxon>Rhodofomes</taxon>
    </lineage>
</organism>
<feature type="region of interest" description="Disordered" evidence="1">
    <location>
        <begin position="208"/>
        <end position="238"/>
    </location>
</feature>
<accession>A0ABQ8K7V5</accession>
<feature type="domain" description="DUF7918" evidence="2">
    <location>
        <begin position="6"/>
        <end position="201"/>
    </location>
</feature>
<evidence type="ECO:0000259" key="2">
    <source>
        <dbReference type="Pfam" id="PF25534"/>
    </source>
</evidence>
<gene>
    <name evidence="3" type="ORF">C8Q71DRAFT_909694</name>
</gene>
<dbReference type="InterPro" id="IPR057678">
    <property type="entry name" value="DUF7918"/>
</dbReference>